<keyword evidence="4" id="KW-0689">Ribosomal protein</keyword>
<protein>
    <submittedName>
        <fullName evidence="4">Ribosomal protein S18-alanine N-acetyltransferase</fullName>
        <ecNumber evidence="4">2.3.1.266</ecNumber>
    </submittedName>
</protein>
<keyword evidence="5" id="KW-1185">Reference proteome</keyword>
<dbReference type="GO" id="GO:0005840">
    <property type="term" value="C:ribosome"/>
    <property type="evidence" value="ECO:0007669"/>
    <property type="project" value="UniProtKB-KW"/>
</dbReference>
<feature type="domain" description="N-acetyltransferase" evidence="3">
    <location>
        <begin position="15"/>
        <end position="156"/>
    </location>
</feature>
<dbReference type="InterPro" id="IPR016181">
    <property type="entry name" value="Acyl_CoA_acyltransferase"/>
</dbReference>
<dbReference type="EC" id="2.3.1.266" evidence="4"/>
<keyword evidence="1 4" id="KW-0808">Transferase</keyword>
<accession>A0ABY5P504</accession>
<organism evidence="4 5">
    <name type="scientific">Fundicoccus culcitae</name>
    <dbReference type="NCBI Taxonomy" id="2969821"/>
    <lineage>
        <taxon>Bacteria</taxon>
        <taxon>Bacillati</taxon>
        <taxon>Bacillota</taxon>
        <taxon>Bacilli</taxon>
        <taxon>Lactobacillales</taxon>
        <taxon>Aerococcaceae</taxon>
        <taxon>Fundicoccus</taxon>
    </lineage>
</organism>
<proteinExistence type="predicted"/>
<dbReference type="CDD" id="cd04301">
    <property type="entry name" value="NAT_SF"/>
    <property type="match status" value="1"/>
</dbReference>
<evidence type="ECO:0000313" key="4">
    <source>
        <dbReference type="EMBL" id="UUX33629.1"/>
    </source>
</evidence>
<sequence>MNEEKKEKQLQVVPFKGYQLPEAAQEMIIKANSDFNWSEKATRSDFENPNNEYYVMFDQKKAVGYVSLQHVLDEASITIVYIDASWRRQGLGEALLQFVIAQLQARGLLHLFLEVRAGNTAAIKLYQKVGFQQIAQRKNYYHNPQEDACILQMNLKEGETR</sequence>
<dbReference type="Proteomes" id="UP001315967">
    <property type="component" value="Chromosome"/>
</dbReference>
<dbReference type="InterPro" id="IPR050832">
    <property type="entry name" value="Bact_Acetyltransf"/>
</dbReference>
<dbReference type="PANTHER" id="PTHR43877">
    <property type="entry name" value="AMINOALKYLPHOSPHONATE N-ACETYLTRANSFERASE-RELATED-RELATED"/>
    <property type="match status" value="1"/>
</dbReference>
<dbReference type="InterPro" id="IPR006464">
    <property type="entry name" value="AcTrfase_RimI/Ard1"/>
</dbReference>
<dbReference type="GO" id="GO:0008999">
    <property type="term" value="F:protein-N-terminal-alanine acetyltransferase activity"/>
    <property type="evidence" value="ECO:0007669"/>
    <property type="project" value="UniProtKB-EC"/>
</dbReference>
<gene>
    <name evidence="4" type="primary">rimI</name>
    <name evidence="4" type="ORF">NRE15_12085</name>
</gene>
<dbReference type="NCBIfam" id="TIGR01575">
    <property type="entry name" value="rimI"/>
    <property type="match status" value="1"/>
</dbReference>
<dbReference type="PROSITE" id="PS51186">
    <property type="entry name" value="GNAT"/>
    <property type="match status" value="1"/>
</dbReference>
<evidence type="ECO:0000313" key="5">
    <source>
        <dbReference type="Proteomes" id="UP001315967"/>
    </source>
</evidence>
<dbReference type="EMBL" id="CP102453">
    <property type="protein sequence ID" value="UUX33629.1"/>
    <property type="molecule type" value="Genomic_DNA"/>
</dbReference>
<dbReference type="InterPro" id="IPR000182">
    <property type="entry name" value="GNAT_dom"/>
</dbReference>
<evidence type="ECO:0000256" key="1">
    <source>
        <dbReference type="ARBA" id="ARBA00022679"/>
    </source>
</evidence>
<name>A0ABY5P504_9LACT</name>
<dbReference type="RefSeq" id="WP_313793133.1">
    <property type="nucleotide sequence ID" value="NZ_CP102453.1"/>
</dbReference>
<dbReference type="Pfam" id="PF00583">
    <property type="entry name" value="Acetyltransf_1"/>
    <property type="match status" value="1"/>
</dbReference>
<evidence type="ECO:0000256" key="2">
    <source>
        <dbReference type="ARBA" id="ARBA00023315"/>
    </source>
</evidence>
<dbReference type="SUPFAM" id="SSF55729">
    <property type="entry name" value="Acyl-CoA N-acyltransferases (Nat)"/>
    <property type="match status" value="1"/>
</dbReference>
<reference evidence="4 5" key="1">
    <citation type="submission" date="2022-08" db="EMBL/GenBank/DDBJ databases">
        <title>Aerococcaceae sp. nov isolated from spoiled eye mask.</title>
        <authorList>
            <person name="Zhou G."/>
            <person name="Xie X.-B."/>
            <person name="Shi Q.-S."/>
            <person name="Wang Y.-S."/>
            <person name="Wen X."/>
            <person name="Peng H."/>
            <person name="Yang X.-J."/>
            <person name="Tao H.-B."/>
            <person name="Huang X.-M."/>
        </authorList>
    </citation>
    <scope>NUCLEOTIDE SEQUENCE [LARGE SCALE GENOMIC DNA]</scope>
    <source>
        <strain evidence="5">DM20194951</strain>
    </source>
</reference>
<evidence type="ECO:0000259" key="3">
    <source>
        <dbReference type="PROSITE" id="PS51186"/>
    </source>
</evidence>
<dbReference type="Gene3D" id="3.40.630.30">
    <property type="match status" value="1"/>
</dbReference>
<keyword evidence="2 4" id="KW-0012">Acyltransferase</keyword>
<keyword evidence="4" id="KW-0687">Ribonucleoprotein</keyword>